<evidence type="ECO:0000313" key="3">
    <source>
        <dbReference type="Proteomes" id="UP000236546"/>
    </source>
</evidence>
<dbReference type="PANTHER" id="PTHR43215:SF14">
    <property type="entry name" value="RADIAL SPOKE HEAD 1 HOMOLOG"/>
    <property type="match status" value="1"/>
</dbReference>
<gene>
    <name evidence="2" type="ORF">TGAMA5MH_10302</name>
</gene>
<dbReference type="EMBL" id="MTYH01000127">
    <property type="protein sequence ID" value="PNP37817.1"/>
    <property type="molecule type" value="Genomic_DNA"/>
</dbReference>
<dbReference type="SMART" id="SM00698">
    <property type="entry name" value="MORN"/>
    <property type="match status" value="6"/>
</dbReference>
<dbReference type="PANTHER" id="PTHR43215">
    <property type="entry name" value="RADIAL SPOKE HEAD 1 HOMOLOG"/>
    <property type="match status" value="1"/>
</dbReference>
<reference evidence="2 3" key="1">
    <citation type="submission" date="2017-02" db="EMBL/GenBank/DDBJ databases">
        <title>Genomes of Trichoderma spp. with biocontrol activity.</title>
        <authorList>
            <person name="Gardiner D."/>
            <person name="Kazan K."/>
            <person name="Vos C."/>
            <person name="Harvey P."/>
        </authorList>
    </citation>
    <scope>NUCLEOTIDE SEQUENCE [LARGE SCALE GENOMIC DNA]</scope>
    <source>
        <strain evidence="2 3">A5MH</strain>
    </source>
</reference>
<evidence type="ECO:0000256" key="1">
    <source>
        <dbReference type="ARBA" id="ARBA00022737"/>
    </source>
</evidence>
<dbReference type="AlphaFoldDB" id="A0A2K0SX24"/>
<evidence type="ECO:0008006" key="4">
    <source>
        <dbReference type="Google" id="ProtNLM"/>
    </source>
</evidence>
<dbReference type="Pfam" id="PF02493">
    <property type="entry name" value="MORN"/>
    <property type="match status" value="6"/>
</dbReference>
<dbReference type="Proteomes" id="UP000236546">
    <property type="component" value="Unassembled WGS sequence"/>
</dbReference>
<protein>
    <recommendedName>
        <fullName evidence="4">MORN repeat protein</fullName>
    </recommendedName>
</protein>
<dbReference type="SUPFAM" id="SSF82185">
    <property type="entry name" value="Histone H3 K4-specific methyltransferase SET7/9 N-terminal domain"/>
    <property type="match status" value="2"/>
</dbReference>
<sequence length="253" mass="27899">MAQQLETIDETITINGKTGQYTGSAYPITSPGWNIIFGYDPHGRGILRYSDGSVYDGQWEHSNYSGSGKYTSKDEEYVGSWVDGLKSGHGKLITSDGQIIYDGWFVNDKRSGAGTLNYVQTGVSYTGQWSKDVPSGKGTWKWADGSWWESTWGGSNGKTASGSGRTRRLFANGDLYEGETTNHEMTGTGKVTLSSGEVYRGQVKNSKRHGQGSFKTLDEMLYEGKWVYNNKSGRFRITDLAKGKTHREGTETA</sequence>
<evidence type="ECO:0000313" key="2">
    <source>
        <dbReference type="EMBL" id="PNP37817.1"/>
    </source>
</evidence>
<comment type="caution">
    <text evidence="2">The sequence shown here is derived from an EMBL/GenBank/DDBJ whole genome shotgun (WGS) entry which is preliminary data.</text>
</comment>
<dbReference type="InterPro" id="IPR003409">
    <property type="entry name" value="MORN"/>
</dbReference>
<dbReference type="Gene3D" id="2.20.110.10">
    <property type="entry name" value="Histone H3 K4-specific methyltransferase SET7/9 N-terminal domain"/>
    <property type="match status" value="2"/>
</dbReference>
<organism evidence="2 3">
    <name type="scientific">Trichoderma gamsii</name>
    <dbReference type="NCBI Taxonomy" id="398673"/>
    <lineage>
        <taxon>Eukaryota</taxon>
        <taxon>Fungi</taxon>
        <taxon>Dikarya</taxon>
        <taxon>Ascomycota</taxon>
        <taxon>Pezizomycotina</taxon>
        <taxon>Sordariomycetes</taxon>
        <taxon>Hypocreomycetidae</taxon>
        <taxon>Hypocreales</taxon>
        <taxon>Hypocreaceae</taxon>
        <taxon>Trichoderma</taxon>
    </lineage>
</organism>
<name>A0A2K0SX24_9HYPO</name>
<accession>A0A2K0SX24</accession>
<keyword evidence="1" id="KW-0677">Repeat</keyword>
<proteinExistence type="predicted"/>
<dbReference type="OrthoDB" id="294378at2759"/>